<dbReference type="Gene3D" id="2.60.120.10">
    <property type="entry name" value="Jelly Rolls"/>
    <property type="match status" value="1"/>
</dbReference>
<feature type="domain" description="Cupin type-2" evidence="1">
    <location>
        <begin position="28"/>
        <end position="93"/>
    </location>
</feature>
<organism evidence="2 3">
    <name type="scientific">Devosia nanyangense</name>
    <dbReference type="NCBI Taxonomy" id="1228055"/>
    <lineage>
        <taxon>Bacteria</taxon>
        <taxon>Pseudomonadati</taxon>
        <taxon>Pseudomonadota</taxon>
        <taxon>Alphaproteobacteria</taxon>
        <taxon>Hyphomicrobiales</taxon>
        <taxon>Devosiaceae</taxon>
        <taxon>Devosia</taxon>
    </lineage>
</organism>
<reference evidence="2" key="1">
    <citation type="submission" date="2020-07" db="EMBL/GenBank/DDBJ databases">
        <title>Huge and variable diversity of episymbiotic CPR bacteria and DPANN archaea in groundwater ecosystems.</title>
        <authorList>
            <person name="He C.Y."/>
            <person name="Keren R."/>
            <person name="Whittaker M."/>
            <person name="Farag I.F."/>
            <person name="Doudna J."/>
            <person name="Cate J.H.D."/>
            <person name="Banfield J.F."/>
        </authorList>
    </citation>
    <scope>NUCLEOTIDE SEQUENCE</scope>
    <source>
        <strain evidence="2">NC_groundwater_1586_Pr3_B-0.1um_66_15</strain>
    </source>
</reference>
<dbReference type="SUPFAM" id="SSF51182">
    <property type="entry name" value="RmlC-like cupins"/>
    <property type="match status" value="1"/>
</dbReference>
<dbReference type="InterPro" id="IPR013096">
    <property type="entry name" value="Cupin_2"/>
</dbReference>
<comment type="caution">
    <text evidence="2">The sequence shown here is derived from an EMBL/GenBank/DDBJ whole genome shotgun (WGS) entry which is preliminary data.</text>
</comment>
<evidence type="ECO:0000313" key="3">
    <source>
        <dbReference type="Proteomes" id="UP000782610"/>
    </source>
</evidence>
<dbReference type="Proteomes" id="UP000782610">
    <property type="component" value="Unassembled WGS sequence"/>
</dbReference>
<dbReference type="InterPro" id="IPR014710">
    <property type="entry name" value="RmlC-like_jellyroll"/>
</dbReference>
<dbReference type="Pfam" id="PF07883">
    <property type="entry name" value="Cupin_2"/>
    <property type="match status" value="1"/>
</dbReference>
<evidence type="ECO:0000313" key="2">
    <source>
        <dbReference type="EMBL" id="MBI4923041.1"/>
    </source>
</evidence>
<sequence>MAKLTPILRERVDSLPHSAEQEIRVLFATLLPGDTTPYHSHRFPVTVFVTEGVFTLELDGRAPVHIAAGEAFVEPPGVRMTGRNLGADTPARMAIFYACEPDAPFADPA</sequence>
<dbReference type="AlphaFoldDB" id="A0A933L3N2"/>
<evidence type="ECO:0000259" key="1">
    <source>
        <dbReference type="Pfam" id="PF07883"/>
    </source>
</evidence>
<dbReference type="InterPro" id="IPR011051">
    <property type="entry name" value="RmlC_Cupin_sf"/>
</dbReference>
<accession>A0A933L3N2</accession>
<dbReference type="EMBL" id="JACRAF010000041">
    <property type="protein sequence ID" value="MBI4923041.1"/>
    <property type="molecule type" value="Genomic_DNA"/>
</dbReference>
<proteinExistence type="predicted"/>
<name>A0A933L3N2_9HYPH</name>
<gene>
    <name evidence="2" type="ORF">HY834_14955</name>
</gene>
<protein>
    <submittedName>
        <fullName evidence="2">Cupin domain-containing protein</fullName>
    </submittedName>
</protein>